<evidence type="ECO:0000313" key="1">
    <source>
        <dbReference type="EMBL" id="OWJ78941.1"/>
    </source>
</evidence>
<proteinExistence type="predicted"/>
<gene>
    <name evidence="1" type="ORF">CDV49_07570</name>
</gene>
<dbReference type="OrthoDB" id="7875321at2"/>
<comment type="caution">
    <text evidence="1">The sequence shown here is derived from an EMBL/GenBank/DDBJ whole genome shotgun (WGS) entry which is preliminary data.</text>
</comment>
<reference evidence="1 2" key="1">
    <citation type="submission" date="2016-12" db="EMBL/GenBank/DDBJ databases">
        <title>Comparison of Traditional DNA-DNA Hybridization with In Silico Genomic Analysis.</title>
        <authorList>
            <person name="Nicholson A.C."/>
            <person name="Humrighouse B.W."/>
            <person name="Graziano J."/>
            <person name="Lasker B."/>
            <person name="Whitney A.M."/>
            <person name="Mcquiston J.R."/>
        </authorList>
    </citation>
    <scope>NUCLEOTIDE SEQUENCE [LARGE SCALE GENOMIC DNA]</scope>
    <source>
        <strain evidence="1 2">H2240</strain>
    </source>
</reference>
<dbReference type="AlphaFoldDB" id="A0A212AD40"/>
<accession>A0A212AD40</accession>
<dbReference type="InterPro" id="IPR009389">
    <property type="entry name" value="DUF1045"/>
</dbReference>
<dbReference type="EMBL" id="NIPW01000010">
    <property type="protein sequence ID" value="OWJ78941.1"/>
    <property type="molecule type" value="Genomic_DNA"/>
</dbReference>
<organism evidence="1 2">
    <name type="scientific">Haematobacter genomosp. 1</name>
    <dbReference type="NCBI Taxonomy" id="366618"/>
    <lineage>
        <taxon>Bacteria</taxon>
        <taxon>Pseudomonadati</taxon>
        <taxon>Pseudomonadota</taxon>
        <taxon>Alphaproteobacteria</taxon>
        <taxon>Rhodobacterales</taxon>
        <taxon>Paracoccaceae</taxon>
        <taxon>Haematobacter</taxon>
    </lineage>
</organism>
<dbReference type="Proteomes" id="UP000196878">
    <property type="component" value="Unassembled WGS sequence"/>
</dbReference>
<name>A0A212AD40_9RHOB</name>
<keyword evidence="2" id="KW-1185">Reference proteome</keyword>
<sequence length="289" mass="31578">MRKHRAKATQNVAFVRKPDRKPLQPPLIDGKRFQGNLYFQTGEARPPTGVPQEVGTMSDYRKLAIFYLPGRGALADFGTAWSGWDPVEAMALPPLAVPGLPPSLSEPGEALGNYGLHGRIKAPFRLIDGVQISTLIAALDALAARLAAVEVSNLGLVRMNGMFALAPAREEIALDLLAARIAREVDHFRAPLSVDDMIRRHALRLSGSQRSLLGQWGYPFASPGEDDGFRLHLTGSLPEDLCDQVQAVLEPLVMPLLPKPFCFDRLSLCGEGEDGRFRLIRQFPLSGPV</sequence>
<evidence type="ECO:0000313" key="2">
    <source>
        <dbReference type="Proteomes" id="UP000196878"/>
    </source>
</evidence>
<dbReference type="Pfam" id="PF06299">
    <property type="entry name" value="DUF1045"/>
    <property type="match status" value="1"/>
</dbReference>
<protein>
    <submittedName>
        <fullName evidence="1">Phosphonate metabolism protein</fullName>
    </submittedName>
</protein>